<dbReference type="EMBL" id="CP018820">
    <property type="protein sequence ID" value="APR54690.1"/>
    <property type="molecule type" value="Genomic_DNA"/>
</dbReference>
<dbReference type="Pfam" id="PF05275">
    <property type="entry name" value="CopB"/>
    <property type="match status" value="1"/>
</dbReference>
<dbReference type="GO" id="GO:0006878">
    <property type="term" value="P:intracellular copper ion homeostasis"/>
    <property type="evidence" value="ECO:0007669"/>
    <property type="project" value="InterPro"/>
</dbReference>
<reference evidence="3" key="1">
    <citation type="submission" date="2016-12" db="EMBL/GenBank/DDBJ databases">
        <title>Whole genome sequencing of Sphingomonas koreensis.</title>
        <authorList>
            <person name="Conlan S."/>
            <person name="Thomas P.J."/>
            <person name="Mullikin J."/>
            <person name="Palmore T.N."/>
            <person name="Frank K.M."/>
            <person name="Segre J.A."/>
        </authorList>
    </citation>
    <scope>NUCLEOTIDE SEQUENCE</scope>
    <source>
        <strain evidence="3">ABOJV</strain>
    </source>
</reference>
<organism evidence="3 5">
    <name type="scientific">Sphingomonas koreensis</name>
    <dbReference type="NCBI Taxonomy" id="93064"/>
    <lineage>
        <taxon>Bacteria</taxon>
        <taxon>Pseudomonadati</taxon>
        <taxon>Pseudomonadota</taxon>
        <taxon>Alphaproteobacteria</taxon>
        <taxon>Sphingomonadales</taxon>
        <taxon>Sphingomonadaceae</taxon>
        <taxon>Sphingomonas</taxon>
    </lineage>
</organism>
<feature type="region of interest" description="Disordered" evidence="1">
    <location>
        <begin position="25"/>
        <end position="109"/>
    </location>
</feature>
<dbReference type="EMBL" id="QQWO01000021">
    <property type="protein sequence ID" value="RSU99481.1"/>
    <property type="molecule type" value="Genomic_DNA"/>
</dbReference>
<keyword evidence="5" id="KW-1185">Reference proteome</keyword>
<dbReference type="GO" id="GO:0009279">
    <property type="term" value="C:cell outer membrane"/>
    <property type="evidence" value="ECO:0007669"/>
    <property type="project" value="InterPro"/>
</dbReference>
<evidence type="ECO:0000256" key="2">
    <source>
        <dbReference type="SAM" id="SignalP"/>
    </source>
</evidence>
<dbReference type="InterPro" id="IPR007939">
    <property type="entry name" value="Cu-R_B_prcur"/>
</dbReference>
<feature type="chain" id="PRO_5041864631" evidence="2">
    <location>
        <begin position="23"/>
        <end position="346"/>
    </location>
</feature>
<reference evidence="5" key="2">
    <citation type="submission" date="2016-12" db="EMBL/GenBank/DDBJ databases">
        <title>Whole genome sequencing of Sphingomonas sp. ABOJV.</title>
        <authorList>
            <person name="Conlan S."/>
            <person name="Thomas P.J."/>
            <person name="Mullikin J."/>
            <person name="Palmore T.N."/>
            <person name="Frank K.M."/>
            <person name="Segre J.A."/>
        </authorList>
    </citation>
    <scope>NUCLEOTIDE SEQUENCE [LARGE SCALE GENOMIC DNA]</scope>
    <source>
        <strain evidence="5">ABOJV</strain>
    </source>
</reference>
<dbReference type="KEGG" id="skr:BRX40_21675"/>
<feature type="signal peptide" evidence="2">
    <location>
        <begin position="1"/>
        <end position="22"/>
    </location>
</feature>
<gene>
    <name evidence="3" type="ORF">BRX40_21675</name>
    <name evidence="4" type="ORF">CA257_19370</name>
</gene>
<accession>A0A1L6JGT6</accession>
<dbReference type="GeneID" id="44135180"/>
<evidence type="ECO:0000313" key="5">
    <source>
        <dbReference type="Proteomes" id="UP000185161"/>
    </source>
</evidence>
<dbReference type="RefSeq" id="WP_075152947.1">
    <property type="nucleotide sequence ID" value="NZ_CP018820.1"/>
</dbReference>
<proteinExistence type="predicted"/>
<dbReference type="Proteomes" id="UP000286681">
    <property type="component" value="Unassembled WGS sequence"/>
</dbReference>
<name>A0A1L6JGT6_9SPHN</name>
<dbReference type="STRING" id="93064.BRX40_21675"/>
<dbReference type="AlphaFoldDB" id="A0A1L6JGT6"/>
<dbReference type="OrthoDB" id="9778934at2"/>
<sequence>MIRLLSVGAAFGALIAAVPALAQAHGGHGQQGASPTLAPKPAASGCTPEHAAMGHCRMPEAKSGTPPAADDPDCPAEHARMGHCTPKARPSEEAAGTALPAGDAPAPRPVAANYADSVWGADAMQPARTQLRREHGGGTFSQVMLDLAEVKIAQGREGYGFEANVWYGGDINRVVFKAKGEGEFGEAMEGAELTGLYSRAIDPYFNLQAGIRQDVGAGPDRTHAVIGVEGLAPYWFEVSGYLYLSTEGEVTASVAGEYDQRLTQRLILQPKVEFDLSAQDMPELGIGSGLTGAEFGLRLRYEVAREFAPYVGVVHERKFGRTADYARAAGEDRASTNLVMGVRAWF</sequence>
<keyword evidence="2" id="KW-0732">Signal</keyword>
<evidence type="ECO:0000313" key="4">
    <source>
        <dbReference type="EMBL" id="RSU99481.1"/>
    </source>
</evidence>
<evidence type="ECO:0000313" key="3">
    <source>
        <dbReference type="EMBL" id="APR54690.1"/>
    </source>
</evidence>
<reference evidence="4 6" key="3">
    <citation type="submission" date="2018-07" db="EMBL/GenBank/DDBJ databases">
        <title>Genomic and Epidemiologic Investigation of an Indolent Hospital Outbreak.</title>
        <authorList>
            <person name="Johnson R.C."/>
            <person name="Deming C."/>
            <person name="Conlan S."/>
            <person name="Zellmer C.J."/>
            <person name="Michelin A.V."/>
            <person name="Lee-Lin S."/>
            <person name="Thomas P.J."/>
            <person name="Park M."/>
            <person name="Weingarten R.A."/>
            <person name="Less J."/>
            <person name="Dekker J.P."/>
            <person name="Frank K.M."/>
            <person name="Musser K.A."/>
            <person name="Mcquiston J.R."/>
            <person name="Henderson D.K."/>
            <person name="Lau A.F."/>
            <person name="Palmore T.N."/>
            <person name="Segre J.A."/>
        </authorList>
    </citation>
    <scope>NUCLEOTIDE SEQUENCE [LARGE SCALE GENOMIC DNA]</scope>
    <source>
        <strain evidence="4 6">SK-NIH.Env10_0317</strain>
    </source>
</reference>
<evidence type="ECO:0000313" key="6">
    <source>
        <dbReference type="Proteomes" id="UP000286681"/>
    </source>
</evidence>
<dbReference type="Proteomes" id="UP000185161">
    <property type="component" value="Chromosome"/>
</dbReference>
<evidence type="ECO:0000256" key="1">
    <source>
        <dbReference type="SAM" id="MobiDB-lite"/>
    </source>
</evidence>
<dbReference type="GO" id="GO:0005507">
    <property type="term" value="F:copper ion binding"/>
    <property type="evidence" value="ECO:0007669"/>
    <property type="project" value="InterPro"/>
</dbReference>
<protein>
    <submittedName>
        <fullName evidence="4">Copper resistance protein B</fullName>
    </submittedName>
</protein>